<keyword evidence="2" id="KW-1185">Reference proteome</keyword>
<sequence>MTSRDSSHDIAALLPDVDGLRRRCRALAVLESILGSDFPRYSYTRSWGEGEAAFMDDGDGNEWTIVFTADGAFIRVFDHESPMSPYRDEDRELWPGLTDGLPEVFASQLDDPDFVATAILWRRPGDETWQTGANIEFPPGPGPDGSGMLLILTDDLAARYAAWATDHYGIAVSAAAVQHVVEGRPLSDAVMRGLNPHARRDQIIASINVVLS</sequence>
<name>A0ABS5TS65_9ACTN</name>
<comment type="caution">
    <text evidence="1">The sequence shown here is derived from an EMBL/GenBank/DDBJ whole genome shotgun (WGS) entry which is preliminary data.</text>
</comment>
<protein>
    <submittedName>
        <fullName evidence="1">Uncharacterized protein</fullName>
    </submittedName>
</protein>
<proteinExistence type="predicted"/>
<evidence type="ECO:0000313" key="1">
    <source>
        <dbReference type="EMBL" id="MBT0773652.1"/>
    </source>
</evidence>
<dbReference type="RefSeq" id="WP_214160193.1">
    <property type="nucleotide sequence ID" value="NZ_JAHBAY010000019.1"/>
</dbReference>
<dbReference type="EMBL" id="JAHBAY010000019">
    <property type="protein sequence ID" value="MBT0773652.1"/>
    <property type="molecule type" value="Genomic_DNA"/>
</dbReference>
<evidence type="ECO:0000313" key="2">
    <source>
        <dbReference type="Proteomes" id="UP001197247"/>
    </source>
</evidence>
<organism evidence="1 2">
    <name type="scientific">Kineosporia corallincola</name>
    <dbReference type="NCBI Taxonomy" id="2835133"/>
    <lineage>
        <taxon>Bacteria</taxon>
        <taxon>Bacillati</taxon>
        <taxon>Actinomycetota</taxon>
        <taxon>Actinomycetes</taxon>
        <taxon>Kineosporiales</taxon>
        <taxon>Kineosporiaceae</taxon>
        <taxon>Kineosporia</taxon>
    </lineage>
</organism>
<accession>A0ABS5TS65</accession>
<reference evidence="1 2" key="1">
    <citation type="submission" date="2021-05" db="EMBL/GenBank/DDBJ databases">
        <title>Kineosporia and Streptomyces sp. nov. two new marine actinobacteria isolated from Coral.</title>
        <authorList>
            <person name="Buangrab K."/>
            <person name="Sutthacheep M."/>
            <person name="Yeemin T."/>
            <person name="Harunari E."/>
            <person name="Igarashi Y."/>
            <person name="Kanchanasin P."/>
            <person name="Tanasupawat S."/>
            <person name="Phongsopitanun W."/>
        </authorList>
    </citation>
    <scope>NUCLEOTIDE SEQUENCE [LARGE SCALE GENOMIC DNA]</scope>
    <source>
        <strain evidence="1 2">J2-2</strain>
    </source>
</reference>
<dbReference type="Proteomes" id="UP001197247">
    <property type="component" value="Unassembled WGS sequence"/>
</dbReference>
<gene>
    <name evidence="1" type="ORF">KIH74_32205</name>
</gene>